<dbReference type="AlphaFoldDB" id="A0A839GXB8"/>
<gene>
    <name evidence="7" type="ORF">H5S41_02110</name>
</gene>
<dbReference type="InterPro" id="IPR013762">
    <property type="entry name" value="Integrase-like_cat_sf"/>
</dbReference>
<dbReference type="PROSITE" id="PS51900">
    <property type="entry name" value="CB"/>
    <property type="match status" value="1"/>
</dbReference>
<dbReference type="PANTHER" id="PTHR30349:SF64">
    <property type="entry name" value="PROPHAGE INTEGRASE INTD-RELATED"/>
    <property type="match status" value="1"/>
</dbReference>
<dbReference type="Pfam" id="PF13102">
    <property type="entry name" value="Phage_int_SAM_5"/>
    <property type="match status" value="1"/>
</dbReference>
<dbReference type="EMBL" id="JACIVD010000048">
    <property type="protein sequence ID" value="MBB1122763.1"/>
    <property type="molecule type" value="Genomic_DNA"/>
</dbReference>
<dbReference type="InterPro" id="IPR025269">
    <property type="entry name" value="SAM-like_dom"/>
</dbReference>
<reference evidence="7 8" key="1">
    <citation type="submission" date="2020-07" db="EMBL/GenBank/DDBJ databases">
        <title>Description of Limosilactobacillus balticus sp. nov., Limosilactobacillus agrestis sp. nov., Limosilactobacillus albertensis sp. nov., Limosilactobacillus rudii sp. nov., Limosilactobacillus fastidiosus sp. nov., five novel Limosilactobacillus species isolated from the vertebrate gastrointestinal tract, and proposal of 6 subspecies of Limosilactobacillus reuteri adapted to the gastrointestinal tract of specific vertebrate hosts.</title>
        <authorList>
            <person name="Li F."/>
            <person name="Cheng C."/>
            <person name="Zheng J."/>
            <person name="Quevedo R.M."/>
            <person name="Li J."/>
            <person name="Roos S."/>
            <person name="Gaenzle M.G."/>
            <person name="Walter J."/>
        </authorList>
    </citation>
    <scope>NUCLEOTIDE SEQUENCE [LARGE SCALE GENOMIC DNA]</scope>
    <source>
        <strain evidence="7 8">Lr3000</strain>
    </source>
</reference>
<name>A0A839GXB8_9LACO</name>
<evidence type="ECO:0000256" key="4">
    <source>
        <dbReference type="PROSITE-ProRule" id="PRU01248"/>
    </source>
</evidence>
<proteinExistence type="inferred from homology"/>
<dbReference type="GO" id="GO:0015074">
    <property type="term" value="P:DNA integration"/>
    <property type="evidence" value="ECO:0007669"/>
    <property type="project" value="InterPro"/>
</dbReference>
<dbReference type="InterPro" id="IPR011010">
    <property type="entry name" value="DNA_brk_join_enz"/>
</dbReference>
<keyword evidence="2 4" id="KW-0238">DNA-binding</keyword>
<dbReference type="GO" id="GO:0006310">
    <property type="term" value="P:DNA recombination"/>
    <property type="evidence" value="ECO:0007669"/>
    <property type="project" value="UniProtKB-KW"/>
</dbReference>
<keyword evidence="3" id="KW-0233">DNA recombination</keyword>
<dbReference type="Gene3D" id="1.10.150.130">
    <property type="match status" value="1"/>
</dbReference>
<evidence type="ECO:0000256" key="3">
    <source>
        <dbReference type="ARBA" id="ARBA00023172"/>
    </source>
</evidence>
<dbReference type="GO" id="GO:0003677">
    <property type="term" value="F:DNA binding"/>
    <property type="evidence" value="ECO:0007669"/>
    <property type="project" value="UniProtKB-UniRule"/>
</dbReference>
<dbReference type="Pfam" id="PF00589">
    <property type="entry name" value="Phage_integrase"/>
    <property type="match status" value="1"/>
</dbReference>
<evidence type="ECO:0000313" key="8">
    <source>
        <dbReference type="Proteomes" id="UP000547628"/>
    </source>
</evidence>
<comment type="caution">
    <text evidence="7">The sequence shown here is derived from an EMBL/GenBank/DDBJ whole genome shotgun (WGS) entry which is preliminary data.</text>
</comment>
<evidence type="ECO:0000259" key="6">
    <source>
        <dbReference type="PROSITE" id="PS51900"/>
    </source>
</evidence>
<dbReference type="Proteomes" id="UP000547628">
    <property type="component" value="Unassembled WGS sequence"/>
</dbReference>
<dbReference type="CDD" id="cd01189">
    <property type="entry name" value="INT_ICEBs1_C_like"/>
    <property type="match status" value="1"/>
</dbReference>
<feature type="domain" description="Core-binding (CB)" evidence="6">
    <location>
        <begin position="57"/>
        <end position="138"/>
    </location>
</feature>
<evidence type="ECO:0000313" key="7">
    <source>
        <dbReference type="EMBL" id="MBB1122763.1"/>
    </source>
</evidence>
<protein>
    <submittedName>
        <fullName evidence="7">Site-specific integrase</fullName>
    </submittedName>
</protein>
<sequence length="369" mass="43209">MEVNKRGKKWQARYRWRTPSSNKQHTISKTFARKSDAESWWTKQKIEHLQGMNQAYTTFLWVFDHYYNTYKKDHLRENTQNSWNFARQHIIDFFGKDKMIQKLTNDDYQQFINSLNDLSHSSVELINQCCTQVLEYAVQQGYINRNPSAMVHAGGQKARKVEYLNLKQIKAVLKYCRNYHARRREHKPGAVGTACLIEAAILSGARLGELAGLTWDSVDDKNNILHITRQIDTRSRKDPTPKFRDTKTDNSVRDIPVPAYLINDMKKLRCDGDVLVFYTQRNKPVSTSSASRYTHRMLKKLGINNKNFHFHSFRHSHVALLLSKGVDIYAISRRLGHNNIRTTLQIYSYLLTEKEDEENKKILNVLNNL</sequence>
<dbReference type="InterPro" id="IPR044068">
    <property type="entry name" value="CB"/>
</dbReference>
<evidence type="ECO:0000256" key="2">
    <source>
        <dbReference type="ARBA" id="ARBA00023125"/>
    </source>
</evidence>
<dbReference type="Gene3D" id="1.10.443.10">
    <property type="entry name" value="Intergrase catalytic core"/>
    <property type="match status" value="1"/>
</dbReference>
<evidence type="ECO:0000256" key="1">
    <source>
        <dbReference type="ARBA" id="ARBA00008857"/>
    </source>
</evidence>
<dbReference type="InterPro" id="IPR002104">
    <property type="entry name" value="Integrase_catalytic"/>
</dbReference>
<feature type="domain" description="Tyr recombinase" evidence="5">
    <location>
        <begin position="159"/>
        <end position="361"/>
    </location>
</feature>
<dbReference type="PANTHER" id="PTHR30349">
    <property type="entry name" value="PHAGE INTEGRASE-RELATED"/>
    <property type="match status" value="1"/>
</dbReference>
<dbReference type="InterPro" id="IPR050090">
    <property type="entry name" value="Tyrosine_recombinase_XerCD"/>
</dbReference>
<dbReference type="SUPFAM" id="SSF56349">
    <property type="entry name" value="DNA breaking-rejoining enzymes"/>
    <property type="match status" value="1"/>
</dbReference>
<dbReference type="RefSeq" id="WP_182602029.1">
    <property type="nucleotide sequence ID" value="NZ_JACIVD010000048.1"/>
</dbReference>
<accession>A0A839GXB8</accession>
<evidence type="ECO:0000259" key="5">
    <source>
        <dbReference type="PROSITE" id="PS51898"/>
    </source>
</evidence>
<dbReference type="InterPro" id="IPR010998">
    <property type="entry name" value="Integrase_recombinase_N"/>
</dbReference>
<dbReference type="PROSITE" id="PS51898">
    <property type="entry name" value="TYR_RECOMBINASE"/>
    <property type="match status" value="1"/>
</dbReference>
<comment type="similarity">
    <text evidence="1">Belongs to the 'phage' integrase family.</text>
</comment>
<organism evidence="7 8">
    <name type="scientific">Limosilactobacillus albertensis</name>
    <dbReference type="NCBI Taxonomy" id="2759752"/>
    <lineage>
        <taxon>Bacteria</taxon>
        <taxon>Bacillati</taxon>
        <taxon>Bacillota</taxon>
        <taxon>Bacilli</taxon>
        <taxon>Lactobacillales</taxon>
        <taxon>Lactobacillaceae</taxon>
        <taxon>Limosilactobacillus</taxon>
    </lineage>
</organism>